<keyword evidence="6 10" id="KW-0378">Hydrolase</keyword>
<evidence type="ECO:0000313" key="11">
    <source>
        <dbReference type="EMBL" id="PVI00938.1"/>
    </source>
</evidence>
<evidence type="ECO:0000256" key="10">
    <source>
        <dbReference type="RuleBase" id="RU361238"/>
    </source>
</evidence>
<gene>
    <name evidence="11" type="ORF">DM02DRAFT_718116</name>
</gene>
<dbReference type="EMBL" id="KZ805365">
    <property type="protein sequence ID" value="PVI00938.1"/>
    <property type="molecule type" value="Genomic_DNA"/>
</dbReference>
<sequence length="541" mass="58532">MKFPFAAVIASFTTTVASSQPTTNFKERCTTISSTLQLDYPFTVNIAEYLAPNVTVDPVSEGLNSTCVEQLAVFAPYPIPVGVCRLRLSVETTSQSETYVEVWLPEKWEGRRVLTTGTGGFSGCIQYSTLSLAASYGIASIGTDAGHNGTSAGAFYNQPEVFEDFSWRAVYASTVVGKAITKQFYEQDLGKSYYIGCSMGGRQGLTAVQRNPELFDGAVVGAPAHYYAGIMALYGIAVRELGFGSHAPLLGAEQWSWIQSEAIKQCDWIDGAEDGIIEDPTACHFDWTPLSCAWNATSTTCLTHAQIEAVSKLFAPVVHNGTTLHPTGFRHGYETVIAAFMSAPILGDAINEYYRYIIYSDISWNISTLTLDDALRAYTLDPANFSASNPDISAFRNRGGKIIHWHGAADQTIPEGASDAYYEAVKTKLNATVADLDGFYRYFKPGGVNHCVGGPGADLMGQAGGFVAASGPGDSMLESIVEWVENGNAPDFVRGTKLNSNGEVVFRRKHCKFPLVNAYIGTAGNGADEDGWRCVERKEQV</sequence>
<dbReference type="GO" id="GO:0046872">
    <property type="term" value="F:metal ion binding"/>
    <property type="evidence" value="ECO:0007669"/>
    <property type="project" value="UniProtKB-KW"/>
</dbReference>
<evidence type="ECO:0000256" key="6">
    <source>
        <dbReference type="ARBA" id="ARBA00022801"/>
    </source>
</evidence>
<dbReference type="Pfam" id="PF07519">
    <property type="entry name" value="Tannase"/>
    <property type="match status" value="1"/>
</dbReference>
<dbReference type="InterPro" id="IPR029058">
    <property type="entry name" value="AB_hydrolase_fold"/>
</dbReference>
<accession>A0A2V1DRP8</accession>
<keyword evidence="12" id="KW-1185">Reference proteome</keyword>
<evidence type="ECO:0000256" key="1">
    <source>
        <dbReference type="ARBA" id="ARBA00006249"/>
    </source>
</evidence>
<evidence type="ECO:0000256" key="5">
    <source>
        <dbReference type="ARBA" id="ARBA00022729"/>
    </source>
</evidence>
<feature type="chain" id="PRO_5015796105" description="Carboxylic ester hydrolase" evidence="10">
    <location>
        <begin position="20"/>
        <end position="541"/>
    </location>
</feature>
<proteinExistence type="inferred from homology"/>
<evidence type="ECO:0000256" key="4">
    <source>
        <dbReference type="ARBA" id="ARBA00022723"/>
    </source>
</evidence>
<dbReference type="OrthoDB" id="3039123at2759"/>
<protein>
    <recommendedName>
        <fullName evidence="10">Carboxylic ester hydrolase</fullName>
        <ecNumber evidence="10">3.1.1.-</ecNumber>
    </recommendedName>
</protein>
<feature type="signal peptide" evidence="10">
    <location>
        <begin position="1"/>
        <end position="19"/>
    </location>
</feature>
<keyword evidence="7" id="KW-0106">Calcium</keyword>
<keyword evidence="3" id="KW-0858">Xylan degradation</keyword>
<dbReference type="Gene3D" id="3.40.50.1820">
    <property type="entry name" value="alpha/beta hydrolase"/>
    <property type="match status" value="1"/>
</dbReference>
<dbReference type="PANTHER" id="PTHR33938:SF15">
    <property type="entry name" value="FERULOYL ESTERASE B-RELATED"/>
    <property type="match status" value="1"/>
</dbReference>
<comment type="catalytic activity">
    <reaction evidence="9">
        <text>feruloyl-polysaccharide + H2O = ferulate + polysaccharide.</text>
        <dbReference type="EC" id="3.1.1.73"/>
    </reaction>
</comment>
<keyword evidence="8" id="KW-1015">Disulfide bond</keyword>
<dbReference type="InterPro" id="IPR011118">
    <property type="entry name" value="Tannase/feruloyl_esterase"/>
</dbReference>
<evidence type="ECO:0000313" key="12">
    <source>
        <dbReference type="Proteomes" id="UP000244855"/>
    </source>
</evidence>
<dbReference type="PANTHER" id="PTHR33938">
    <property type="entry name" value="FERULOYL ESTERASE B-RELATED"/>
    <property type="match status" value="1"/>
</dbReference>
<dbReference type="GO" id="GO:0030600">
    <property type="term" value="F:feruloyl esterase activity"/>
    <property type="evidence" value="ECO:0007669"/>
    <property type="project" value="UniProtKB-EC"/>
</dbReference>
<keyword evidence="4" id="KW-0479">Metal-binding</keyword>
<keyword evidence="2" id="KW-0719">Serine esterase</keyword>
<keyword evidence="3" id="KW-0119">Carbohydrate metabolism</keyword>
<dbReference type="SUPFAM" id="SSF53474">
    <property type="entry name" value="alpha/beta-Hydrolases"/>
    <property type="match status" value="1"/>
</dbReference>
<dbReference type="EC" id="3.1.1.-" evidence="10"/>
<evidence type="ECO:0000256" key="2">
    <source>
        <dbReference type="ARBA" id="ARBA00022487"/>
    </source>
</evidence>
<dbReference type="AlphaFoldDB" id="A0A2V1DRP8"/>
<evidence type="ECO:0000256" key="9">
    <source>
        <dbReference type="ARBA" id="ARBA00034075"/>
    </source>
</evidence>
<keyword evidence="5 10" id="KW-0732">Signal</keyword>
<dbReference type="GO" id="GO:0045493">
    <property type="term" value="P:xylan catabolic process"/>
    <property type="evidence" value="ECO:0007669"/>
    <property type="project" value="UniProtKB-KW"/>
</dbReference>
<evidence type="ECO:0000256" key="8">
    <source>
        <dbReference type="ARBA" id="ARBA00023157"/>
    </source>
</evidence>
<organism evidence="11 12">
    <name type="scientific">Periconia macrospinosa</name>
    <dbReference type="NCBI Taxonomy" id="97972"/>
    <lineage>
        <taxon>Eukaryota</taxon>
        <taxon>Fungi</taxon>
        <taxon>Dikarya</taxon>
        <taxon>Ascomycota</taxon>
        <taxon>Pezizomycotina</taxon>
        <taxon>Dothideomycetes</taxon>
        <taxon>Pleosporomycetidae</taxon>
        <taxon>Pleosporales</taxon>
        <taxon>Massarineae</taxon>
        <taxon>Periconiaceae</taxon>
        <taxon>Periconia</taxon>
    </lineage>
</organism>
<reference evidence="11 12" key="1">
    <citation type="journal article" date="2018" name="Sci. Rep.">
        <title>Comparative genomics provides insights into the lifestyle and reveals functional heterogeneity of dark septate endophytic fungi.</title>
        <authorList>
            <person name="Knapp D.G."/>
            <person name="Nemeth J.B."/>
            <person name="Barry K."/>
            <person name="Hainaut M."/>
            <person name="Henrissat B."/>
            <person name="Johnson J."/>
            <person name="Kuo A."/>
            <person name="Lim J.H.P."/>
            <person name="Lipzen A."/>
            <person name="Nolan M."/>
            <person name="Ohm R.A."/>
            <person name="Tamas L."/>
            <person name="Grigoriev I.V."/>
            <person name="Spatafora J.W."/>
            <person name="Nagy L.G."/>
            <person name="Kovacs G.M."/>
        </authorList>
    </citation>
    <scope>NUCLEOTIDE SEQUENCE [LARGE SCALE GENOMIC DNA]</scope>
    <source>
        <strain evidence="11 12">DSE2036</strain>
    </source>
</reference>
<comment type="similarity">
    <text evidence="1 10">Belongs to the tannase family.</text>
</comment>
<evidence type="ECO:0000256" key="7">
    <source>
        <dbReference type="ARBA" id="ARBA00022837"/>
    </source>
</evidence>
<name>A0A2V1DRP8_9PLEO</name>
<keyword evidence="3" id="KW-0624">Polysaccharide degradation</keyword>
<evidence type="ECO:0000256" key="3">
    <source>
        <dbReference type="ARBA" id="ARBA00022651"/>
    </source>
</evidence>
<dbReference type="Proteomes" id="UP000244855">
    <property type="component" value="Unassembled WGS sequence"/>
</dbReference>